<sequence>MSKVIEEALTLIDAFEVRRVREIDKSILDAMTGPTVEGVEQRHIIAWFNSVEYVEDDFKGHLASFVVMSPTNIPLIFFSIRCGELFEMAQPERMRVGYNAREALRRLMNRDFSSDTEKDQLLRDVKATKDYNMTPDDIFRYAGKKESWEKDEKIERTKEVTKVLASYPAVELKLFGINDAARAYWASLGLPKHIRMGETLFWLKVVETLEAMHKYVGCQYVYLFAADKEAEGKLVQYYRVRLKFKSDANLSANKPQFDWQSQFLYQSIEELFEQKIRFRELLIKD</sequence>
<reference evidence="1 2" key="1">
    <citation type="submission" date="2017-06" db="EMBL/GenBank/DDBJ databases">
        <authorList>
            <person name="Varghese N."/>
            <person name="Submissions S."/>
        </authorList>
    </citation>
    <scope>NUCLEOTIDE SEQUENCE [LARGE SCALE GENOMIC DNA]</scope>
    <source>
        <strain evidence="1 2">DSM 26989</strain>
    </source>
</reference>
<dbReference type="Proteomes" id="UP000198427">
    <property type="component" value="Unassembled WGS sequence"/>
</dbReference>
<protein>
    <submittedName>
        <fullName evidence="1">Uncharacterized protein</fullName>
    </submittedName>
</protein>
<dbReference type="AlphaFoldDB" id="A0AA94LKT6"/>
<dbReference type="EMBL" id="FZNZ01000016">
    <property type="protein sequence ID" value="SNR87062.1"/>
    <property type="molecule type" value="Genomic_DNA"/>
</dbReference>
<evidence type="ECO:0000313" key="1">
    <source>
        <dbReference type="EMBL" id="SNR87062.1"/>
    </source>
</evidence>
<comment type="caution">
    <text evidence="1">The sequence shown here is derived from an EMBL/GenBank/DDBJ whole genome shotgun (WGS) entry which is preliminary data.</text>
</comment>
<accession>A0AA94LKT6</accession>
<dbReference type="RefSeq" id="WP_254919372.1">
    <property type="nucleotide sequence ID" value="NZ_FZNZ01000016.1"/>
</dbReference>
<proteinExistence type="predicted"/>
<evidence type="ECO:0000313" key="2">
    <source>
        <dbReference type="Proteomes" id="UP000198427"/>
    </source>
</evidence>
<keyword evidence="2" id="KW-1185">Reference proteome</keyword>
<organism evidence="1 2">
    <name type="scientific">Prevotella jejuni</name>
    <dbReference type="NCBI Taxonomy" id="1177574"/>
    <lineage>
        <taxon>Bacteria</taxon>
        <taxon>Pseudomonadati</taxon>
        <taxon>Bacteroidota</taxon>
        <taxon>Bacteroidia</taxon>
        <taxon>Bacteroidales</taxon>
        <taxon>Prevotellaceae</taxon>
        <taxon>Prevotella</taxon>
    </lineage>
</organism>
<name>A0AA94LKT6_9BACT</name>
<gene>
    <name evidence="1" type="ORF">SAMN06265364_1164</name>
</gene>